<feature type="disulfide bond" evidence="2">
    <location>
        <begin position="638"/>
        <end position="653"/>
    </location>
</feature>
<feature type="compositionally biased region" description="Polar residues" evidence="3">
    <location>
        <begin position="691"/>
        <end position="703"/>
    </location>
</feature>
<feature type="compositionally biased region" description="Polar residues" evidence="3">
    <location>
        <begin position="69"/>
        <end position="82"/>
    </location>
</feature>
<feature type="region of interest" description="Disordered" evidence="3">
    <location>
        <begin position="100"/>
        <end position="338"/>
    </location>
</feature>
<dbReference type="Pfam" id="PF02995">
    <property type="entry name" value="DUF229"/>
    <property type="match status" value="1"/>
</dbReference>
<sequence>MKIVAAQPGTVCYSHAHCRMWDRESHCDFLIPNLFGRCQCTSPARQVGPTCVKESTTTLEQELPGFAKPQQQKPEVEQVSTTTEDDSIVVENLVVKKGDAEKVGQQAEEQVQVEKEPVGEDSTTSSGSYDDEYGTSEEKNDSYDDSKSTSHVEQYENTEKYTAIEQDVENNFQEGQEHDTVETTASSHQHDSTDYDQYSSEAATARPTEESYEYDSGSHGGEEIDEPLKLHSVHPVNQVELIEKHNHISDENHSNLIEGEDETTPKSDSNQDSYEATNDSSEGELTTEFNDINRREDVVTAQEAEDEESSADDTQETTERLEKENEIEDESPEHTTPTMVRLASRTTLMEPEAPVSTTVATLIAESETEALTTTTERLTTTTSSTTSSSTTTTTSTTTASPVSSTDGSIRVKHQGIRTRVDLGDGPISLGLACVNNRQCQLADPYTYCNELGRCDCAHSQVSPDGICNAANTGCSPGTFQCRSSGICISWFFVCDGRPDCSDASDEECNFSLKANITNCPALSFRCEQSGRCISRAGICDGKPQCPQGEDEVGCDFRKSRKCPEHTFMCRSGECLPEYEYCNAIVSCRDGSDEPPHLCGSRSVPNFFVKLLSTPNSRSRNFCPLRCGNGNCRSTAIVCSGRDGCGDGSDEESCSVCRCPAPSSFEETVAAPVLPPVSRSKQRKKQPENCEQKQCTSSMNSANESADWEPLLEPSGKALPKRPAGGTGGIAGTNRRETKSLYQEKWGRIRLGVLVVLAFVTFYLSLSTITLRPVVHQMVVNVPEDDEDLPGPRVPKGFLVWGPGCKMLDLDPLADDVMRLFRKERFEPCSPKKPLTTIEQDFENDSVVLRFHRDQAEKHLPHYMKFIECCYQSIERSGVNEKADKNFNLSECKYFSHDVQLPPNVTNGIMVRCKGSVSEKAKTRKSVYTNVHAFIRKKPAVQERLDRFRQSYKQRPLSVLMIGIDSISRLNLIRAMPHTAQHLYDTGWFELKGYNKIDDNTYPNLMAILTGYNNTLAYDVCNPRKVGQLETCPFLWKYFADSGYVTAYAEDEASINTFNYHKFGFVKQPTDYYLRPMALAAEKNLVKKLKNSLTFCLGYQHYADFIYQYALDFATFYKDEPNFGLFWTNTFSHNDISDPSSMDLRMKYYVEELQSRGILNNSMVIFFSDHGIRFGAVRSLLTGWLEERLPFMFMWLPDWFKEEHPQIVQALKVNRNRLTNPYDLHATLKHVLELSERIDNLPTPLSCPNCQSIFQEMPWNRSCEETSIAPHWCTCSDYEKIDKGSRLVQEAAGFVIDSINEDLAQNQRNLTKKLCAKMQLKSTSLAKIARYPDAETPHNDYLLIIDGKPGNGKFESTVRHYTKLNKFEITGSISRLNEYASQSECMHVDYLRKYCYCLRRKGG</sequence>
<dbReference type="CDD" id="cd16021">
    <property type="entry name" value="ALP_like"/>
    <property type="match status" value="1"/>
</dbReference>
<accession>A0ABD1DCA9</accession>
<comment type="caution">
    <text evidence="4">The sequence shown here is derived from an EMBL/GenBank/DDBJ whole genome shotgun (WGS) entry which is preliminary data.</text>
</comment>
<dbReference type="SUPFAM" id="SSF57424">
    <property type="entry name" value="LDL receptor-like module"/>
    <property type="match status" value="4"/>
</dbReference>
<evidence type="ECO:0000256" key="1">
    <source>
        <dbReference type="ARBA" id="ARBA00023157"/>
    </source>
</evidence>
<feature type="compositionally biased region" description="Basic and acidic residues" evidence="3">
    <location>
        <begin position="220"/>
        <end position="229"/>
    </location>
</feature>
<dbReference type="PROSITE" id="PS50068">
    <property type="entry name" value="LDLRA_2"/>
    <property type="match status" value="4"/>
</dbReference>
<dbReference type="Gene3D" id="4.10.400.10">
    <property type="entry name" value="Low-density Lipoprotein Receptor"/>
    <property type="match status" value="3"/>
</dbReference>
<feature type="region of interest" description="Disordered" evidence="3">
    <location>
        <begin position="65"/>
        <end position="84"/>
    </location>
</feature>
<gene>
    <name evidence="4" type="ORF">pipiens_009913</name>
</gene>
<feature type="region of interest" description="Disordered" evidence="3">
    <location>
        <begin position="367"/>
        <end position="408"/>
    </location>
</feature>
<feature type="compositionally biased region" description="Basic and acidic residues" evidence="3">
    <location>
        <begin position="136"/>
        <end position="159"/>
    </location>
</feature>
<proteinExistence type="predicted"/>
<evidence type="ECO:0000256" key="3">
    <source>
        <dbReference type="SAM" id="MobiDB-lite"/>
    </source>
</evidence>
<keyword evidence="5" id="KW-1185">Reference proteome</keyword>
<comment type="caution">
    <text evidence="2">Lacks conserved residue(s) required for the propagation of feature annotation.</text>
</comment>
<feature type="compositionally biased region" description="Low complexity" evidence="3">
    <location>
        <begin position="367"/>
        <end position="405"/>
    </location>
</feature>
<evidence type="ECO:0000313" key="5">
    <source>
        <dbReference type="Proteomes" id="UP001562425"/>
    </source>
</evidence>
<dbReference type="PRINTS" id="PR00261">
    <property type="entry name" value="LDLRECEPTOR"/>
</dbReference>
<dbReference type="InterPro" id="IPR004245">
    <property type="entry name" value="DUF229"/>
</dbReference>
<evidence type="ECO:0000313" key="4">
    <source>
        <dbReference type="EMBL" id="KAL1397228.1"/>
    </source>
</evidence>
<dbReference type="Pfam" id="PF00057">
    <property type="entry name" value="Ldl_recept_a"/>
    <property type="match status" value="3"/>
</dbReference>
<evidence type="ECO:0000256" key="2">
    <source>
        <dbReference type="PROSITE-ProRule" id="PRU00124"/>
    </source>
</evidence>
<feature type="disulfide bond" evidence="2">
    <location>
        <begin position="569"/>
        <end position="587"/>
    </location>
</feature>
<feature type="compositionally biased region" description="Basic and acidic residues" evidence="3">
    <location>
        <begin position="241"/>
        <end position="253"/>
    </location>
</feature>
<protein>
    <submittedName>
        <fullName evidence="4">Uncharacterized protein</fullName>
    </submittedName>
</protein>
<dbReference type="EMBL" id="JBEHCU010006375">
    <property type="protein sequence ID" value="KAL1397228.1"/>
    <property type="molecule type" value="Genomic_DNA"/>
</dbReference>
<dbReference type="PANTHER" id="PTHR10974">
    <property type="entry name" value="FI08016P-RELATED"/>
    <property type="match status" value="1"/>
</dbReference>
<keyword evidence="1 2" id="KW-1015">Disulfide bond</keyword>
<dbReference type="FunFam" id="3.40.720.10:FF:000017">
    <property type="entry name" value="Predicted protein"/>
    <property type="match status" value="1"/>
</dbReference>
<dbReference type="SMART" id="SM00192">
    <property type="entry name" value="LDLa"/>
    <property type="match status" value="4"/>
</dbReference>
<dbReference type="InterPro" id="IPR023415">
    <property type="entry name" value="LDLR_class-A_CS"/>
</dbReference>
<feature type="disulfide bond" evidence="2">
    <location>
        <begin position="539"/>
        <end position="554"/>
    </location>
</feature>
<dbReference type="InterPro" id="IPR017850">
    <property type="entry name" value="Alkaline_phosphatase_core_sf"/>
</dbReference>
<dbReference type="Gene3D" id="3.40.720.10">
    <property type="entry name" value="Alkaline Phosphatase, subunit A"/>
    <property type="match status" value="1"/>
</dbReference>
<feature type="compositionally biased region" description="Polar residues" evidence="3">
    <location>
        <begin position="266"/>
        <end position="290"/>
    </location>
</feature>
<dbReference type="PANTHER" id="PTHR10974:SF9">
    <property type="entry name" value="DUF229 DOMAIN CONTAINING PROTEIN-RELATED"/>
    <property type="match status" value="1"/>
</dbReference>
<dbReference type="SUPFAM" id="SSF53649">
    <property type="entry name" value="Alkaline phosphatase-like"/>
    <property type="match status" value="1"/>
</dbReference>
<organism evidence="4 5">
    <name type="scientific">Culex pipiens pipiens</name>
    <name type="common">Northern house mosquito</name>
    <dbReference type="NCBI Taxonomy" id="38569"/>
    <lineage>
        <taxon>Eukaryota</taxon>
        <taxon>Metazoa</taxon>
        <taxon>Ecdysozoa</taxon>
        <taxon>Arthropoda</taxon>
        <taxon>Hexapoda</taxon>
        <taxon>Insecta</taxon>
        <taxon>Pterygota</taxon>
        <taxon>Neoptera</taxon>
        <taxon>Endopterygota</taxon>
        <taxon>Diptera</taxon>
        <taxon>Nematocera</taxon>
        <taxon>Culicoidea</taxon>
        <taxon>Culicidae</taxon>
        <taxon>Culicinae</taxon>
        <taxon>Culicini</taxon>
        <taxon>Culex</taxon>
        <taxon>Culex</taxon>
    </lineage>
</organism>
<feature type="compositionally biased region" description="Acidic residues" evidence="3">
    <location>
        <begin position="303"/>
        <end position="316"/>
    </location>
</feature>
<dbReference type="Proteomes" id="UP001562425">
    <property type="component" value="Unassembled WGS sequence"/>
</dbReference>
<dbReference type="InterPro" id="IPR036055">
    <property type="entry name" value="LDL_receptor-like_sf"/>
</dbReference>
<dbReference type="InterPro" id="IPR002172">
    <property type="entry name" value="LDrepeatLR_classA_rpt"/>
</dbReference>
<name>A0ABD1DCA9_CULPP</name>
<dbReference type="CDD" id="cd00112">
    <property type="entry name" value="LDLa"/>
    <property type="match status" value="4"/>
</dbReference>
<dbReference type="PROSITE" id="PS01209">
    <property type="entry name" value="LDLRA_1"/>
    <property type="match status" value="2"/>
</dbReference>
<feature type="disulfide bond" evidence="2">
    <location>
        <begin position="562"/>
        <end position="574"/>
    </location>
</feature>
<reference evidence="4 5" key="1">
    <citation type="submission" date="2024-05" db="EMBL/GenBank/DDBJ databases">
        <title>Culex pipiens pipiens assembly and annotation.</title>
        <authorList>
            <person name="Alout H."/>
            <person name="Durand T."/>
        </authorList>
    </citation>
    <scope>NUCLEOTIDE SEQUENCE [LARGE SCALE GENOMIC DNA]</scope>
    <source>
        <strain evidence="4">HA-2024</strain>
        <tissue evidence="4">Whole body</tissue>
    </source>
</reference>
<feature type="disulfide bond" evidence="2">
    <location>
        <begin position="626"/>
        <end position="644"/>
    </location>
</feature>
<feature type="region of interest" description="Disordered" evidence="3">
    <location>
        <begin position="669"/>
        <end position="735"/>
    </location>
</feature>